<accession>A0AAD9I129</accession>
<evidence type="ECO:0000313" key="4">
    <source>
        <dbReference type="Proteomes" id="UP001217918"/>
    </source>
</evidence>
<dbReference type="InterPro" id="IPR050600">
    <property type="entry name" value="SETD3_SETD6_MTase"/>
</dbReference>
<proteinExistence type="predicted"/>
<dbReference type="PROSITE" id="PS50280">
    <property type="entry name" value="SET"/>
    <property type="match status" value="1"/>
</dbReference>
<feature type="domain" description="SET" evidence="2">
    <location>
        <begin position="25"/>
        <end position="263"/>
    </location>
</feature>
<dbReference type="AlphaFoldDB" id="A0AAD9I129"/>
<dbReference type="Proteomes" id="UP001217918">
    <property type="component" value="Unassembled WGS sequence"/>
</dbReference>
<keyword evidence="4" id="KW-1185">Reference proteome</keyword>
<feature type="region of interest" description="Disordered" evidence="1">
    <location>
        <begin position="477"/>
        <end position="498"/>
    </location>
</feature>
<dbReference type="InterPro" id="IPR046341">
    <property type="entry name" value="SET_dom_sf"/>
</dbReference>
<comment type="caution">
    <text evidence="3">The sequence shown here is derived from an EMBL/GenBank/DDBJ whole genome shotgun (WGS) entry which is preliminary data.</text>
</comment>
<name>A0AAD9I129_9PEZI</name>
<dbReference type="EMBL" id="JAQQPM010000002">
    <property type="protein sequence ID" value="KAK2068422.1"/>
    <property type="molecule type" value="Genomic_DNA"/>
</dbReference>
<evidence type="ECO:0000259" key="2">
    <source>
        <dbReference type="PROSITE" id="PS50280"/>
    </source>
</evidence>
<dbReference type="CDD" id="cd10527">
    <property type="entry name" value="SET_LSMT"/>
    <property type="match status" value="1"/>
</dbReference>
<dbReference type="InterPro" id="IPR001214">
    <property type="entry name" value="SET_dom"/>
</dbReference>
<evidence type="ECO:0000313" key="3">
    <source>
        <dbReference type="EMBL" id="KAK2068422.1"/>
    </source>
</evidence>
<gene>
    <name evidence="3" type="ORF">P8C59_003058</name>
</gene>
<organism evidence="3 4">
    <name type="scientific">Phyllachora maydis</name>
    <dbReference type="NCBI Taxonomy" id="1825666"/>
    <lineage>
        <taxon>Eukaryota</taxon>
        <taxon>Fungi</taxon>
        <taxon>Dikarya</taxon>
        <taxon>Ascomycota</taxon>
        <taxon>Pezizomycotina</taxon>
        <taxon>Sordariomycetes</taxon>
        <taxon>Sordariomycetidae</taxon>
        <taxon>Phyllachorales</taxon>
        <taxon>Phyllachoraceae</taxon>
        <taxon>Phyllachora</taxon>
    </lineage>
</organism>
<sequence>MPRPETQLSIASLPAWAFLNEISFVDVQVRSRGRKGYGLVCDRKLTTQQDTFDLPTLITVPRGLVLNASSVEDYAKEDRNFRQLVDAAGKKSSRADVLLFLLVQTALASAKGGPSPAGISTPWTGYLQFLSWNLSVPARWDEDDRKLLAGTSLESAVEAKLRALADEFECIREAASTLPAWEHLLGPAGSAALHDWIALDALYWSRCLDLPKSGVSMVPCIDMVNHARRPSAYYEENGKNEAMLLLAPGVDMQEDDEVTISYGADKSAAEMLFVYGFIDCEDGSTTAPAPASRAVFPIAPLPDDPLGRAKTAAFGTAPSVTVHRAGPTAAEWTAEWTSPFAHLMCVNEEDGLGFRVRQNTDGTRQLRVFWRDEDVTDRAADFEGLTRHLPDLRAVLRLRVVTVVQELCRTQLARMRALGTGPGVGPGDGDGGPGEYAWRLRCAESRLLDMAVETMEREKSELLTDERVLAYLRSGGGAEADAVAQKDEDEDEDEDDFS</sequence>
<dbReference type="GO" id="GO:0016279">
    <property type="term" value="F:protein-lysine N-methyltransferase activity"/>
    <property type="evidence" value="ECO:0007669"/>
    <property type="project" value="TreeGrafter"/>
</dbReference>
<protein>
    <recommendedName>
        <fullName evidence="2">SET domain-containing protein</fullName>
    </recommendedName>
</protein>
<feature type="compositionally biased region" description="Acidic residues" evidence="1">
    <location>
        <begin position="487"/>
        <end position="498"/>
    </location>
</feature>
<evidence type="ECO:0000256" key="1">
    <source>
        <dbReference type="SAM" id="MobiDB-lite"/>
    </source>
</evidence>
<dbReference type="PANTHER" id="PTHR13271">
    <property type="entry name" value="UNCHARACTERIZED PUTATIVE METHYLTRANSFERASE"/>
    <property type="match status" value="1"/>
</dbReference>
<reference evidence="3" key="1">
    <citation type="journal article" date="2023" name="Mol. Plant Microbe Interact.">
        <title>Elucidating the Obligate Nature and Biological Capacity of an Invasive Fungal Corn Pathogen.</title>
        <authorList>
            <person name="MacCready J.S."/>
            <person name="Roggenkamp E.M."/>
            <person name="Gdanetz K."/>
            <person name="Chilvers M.I."/>
        </authorList>
    </citation>
    <scope>NUCLEOTIDE SEQUENCE</scope>
    <source>
        <strain evidence="3">PM02</strain>
    </source>
</reference>
<dbReference type="Gene3D" id="3.90.1410.10">
    <property type="entry name" value="set domain protein methyltransferase, domain 1"/>
    <property type="match status" value="1"/>
</dbReference>
<dbReference type="GO" id="GO:0005634">
    <property type="term" value="C:nucleus"/>
    <property type="evidence" value="ECO:0007669"/>
    <property type="project" value="TreeGrafter"/>
</dbReference>
<dbReference type="SUPFAM" id="SSF82199">
    <property type="entry name" value="SET domain"/>
    <property type="match status" value="1"/>
</dbReference>
<dbReference type="PANTHER" id="PTHR13271:SF76">
    <property type="entry name" value="SET DOMAIN-CONTAINING PROTEIN 8"/>
    <property type="match status" value="1"/>
</dbReference>